<keyword evidence="5" id="KW-0472">Membrane</keyword>
<organism evidence="7 8">
    <name type="scientific">Chitinophaga caseinilytica</name>
    <dbReference type="NCBI Taxonomy" id="2267521"/>
    <lineage>
        <taxon>Bacteria</taxon>
        <taxon>Pseudomonadati</taxon>
        <taxon>Bacteroidota</taxon>
        <taxon>Chitinophagia</taxon>
        <taxon>Chitinophagales</taxon>
        <taxon>Chitinophagaceae</taxon>
        <taxon>Chitinophaga</taxon>
    </lineage>
</organism>
<dbReference type="PANTHER" id="PTHR34138:SF1">
    <property type="entry name" value="CELL SHAPE-DETERMINING PROTEIN MREC"/>
    <property type="match status" value="1"/>
</dbReference>
<evidence type="ECO:0000259" key="6">
    <source>
        <dbReference type="Pfam" id="PF04085"/>
    </source>
</evidence>
<accession>A0ABZ2Z4E5</accession>
<evidence type="ECO:0000256" key="1">
    <source>
        <dbReference type="ARBA" id="ARBA00009369"/>
    </source>
</evidence>
<proteinExistence type="inferred from homology"/>
<keyword evidence="5" id="KW-0812">Transmembrane</keyword>
<gene>
    <name evidence="7" type="primary">mreC</name>
    <name evidence="7" type="ORF">WJU22_02350</name>
</gene>
<dbReference type="EMBL" id="CP150096">
    <property type="protein sequence ID" value="WZN47023.1"/>
    <property type="molecule type" value="Genomic_DNA"/>
</dbReference>
<protein>
    <recommendedName>
        <fullName evidence="2">Cell shape-determining protein MreC</fullName>
    </recommendedName>
    <alternativeName>
        <fullName evidence="4">Cell shape protein MreC</fullName>
    </alternativeName>
</protein>
<evidence type="ECO:0000313" key="8">
    <source>
        <dbReference type="Proteomes" id="UP001449657"/>
    </source>
</evidence>
<evidence type="ECO:0000256" key="2">
    <source>
        <dbReference type="ARBA" id="ARBA00013855"/>
    </source>
</evidence>
<dbReference type="InterPro" id="IPR055342">
    <property type="entry name" value="MreC_beta-barrel_core"/>
</dbReference>
<name>A0ABZ2Z4E5_9BACT</name>
<keyword evidence="5" id="KW-1133">Transmembrane helix</keyword>
<evidence type="ECO:0000313" key="7">
    <source>
        <dbReference type="EMBL" id="WZN47023.1"/>
    </source>
</evidence>
<dbReference type="InterPro" id="IPR007221">
    <property type="entry name" value="MreC"/>
</dbReference>
<evidence type="ECO:0000256" key="3">
    <source>
        <dbReference type="ARBA" id="ARBA00022960"/>
    </source>
</evidence>
<dbReference type="Pfam" id="PF04085">
    <property type="entry name" value="MreC"/>
    <property type="match status" value="1"/>
</dbReference>
<reference evidence="7 8" key="1">
    <citation type="submission" date="2024-03" db="EMBL/GenBank/DDBJ databases">
        <title>Chitinophaga caseinilytica sp. nov., a casein hydrolysing bacterium isolated from forest soil.</title>
        <authorList>
            <person name="Lee D.S."/>
            <person name="Han D.M."/>
            <person name="Baek J.H."/>
            <person name="Choi D.G."/>
            <person name="Jeon J.H."/>
            <person name="Jeon C.O."/>
        </authorList>
    </citation>
    <scope>NUCLEOTIDE SEQUENCE [LARGE SCALE GENOMIC DNA]</scope>
    <source>
        <strain evidence="7 8">KACC 19118</strain>
    </source>
</reference>
<dbReference type="Proteomes" id="UP001449657">
    <property type="component" value="Chromosome"/>
</dbReference>
<dbReference type="Gene3D" id="2.40.10.350">
    <property type="entry name" value="Rod shape-determining protein MreC, domain 2"/>
    <property type="match status" value="1"/>
</dbReference>
<sequence>MRNLIIFLRRYFNFFLFLLLEVICLIFVFRTNNFQRTVYLNSANGVSGKLYTRYNDIQYYFHLKSTNDSLVSENLALLQQLPTSFEEKDTASQVKFDTLRKFTNDTARKLLSTEVRKFLYRSAKVVNNSVNKPVNFITINRGSKDGIRPNMGVIGPNGVVGVVRTASENYAVIISLLTKSSGSTSSFSFSSRLKNSGEIGTVYWDGYDGGHVTMKDVPRSAKLHKGDTVVTSGFSAVFPENMNIGYIDTFYVGEKASTSFTIRLKLATNFYNLQYVYVIENLLRDEQERLEDSTRKMLK</sequence>
<keyword evidence="3" id="KW-0133">Cell shape</keyword>
<feature type="domain" description="Rod shape-determining protein MreC beta-barrel core" evidence="6">
    <location>
        <begin position="125"/>
        <end position="280"/>
    </location>
</feature>
<dbReference type="InterPro" id="IPR042175">
    <property type="entry name" value="Cell/Rod_MreC_2"/>
</dbReference>
<feature type="transmembrane region" description="Helical" evidence="5">
    <location>
        <begin position="12"/>
        <end position="29"/>
    </location>
</feature>
<dbReference type="RefSeq" id="WP_341841687.1">
    <property type="nucleotide sequence ID" value="NZ_CP149792.1"/>
</dbReference>
<dbReference type="PANTHER" id="PTHR34138">
    <property type="entry name" value="CELL SHAPE-DETERMINING PROTEIN MREC"/>
    <property type="match status" value="1"/>
</dbReference>
<evidence type="ECO:0000256" key="4">
    <source>
        <dbReference type="ARBA" id="ARBA00032089"/>
    </source>
</evidence>
<evidence type="ECO:0000256" key="5">
    <source>
        <dbReference type="SAM" id="Phobius"/>
    </source>
</evidence>
<dbReference type="InterPro" id="IPR042177">
    <property type="entry name" value="Cell/Rod_1"/>
</dbReference>
<dbReference type="NCBIfam" id="NF010532">
    <property type="entry name" value="PRK13922.9-3"/>
    <property type="match status" value="1"/>
</dbReference>
<keyword evidence="8" id="KW-1185">Reference proteome</keyword>
<dbReference type="Gene3D" id="2.40.10.340">
    <property type="entry name" value="Rod shape-determining protein MreC, domain 1"/>
    <property type="match status" value="1"/>
</dbReference>
<comment type="similarity">
    <text evidence="1">Belongs to the MreC family.</text>
</comment>